<feature type="chain" id="PRO_5019280615" description="Cystatin domain-containing protein" evidence="5">
    <location>
        <begin position="18"/>
        <end position="133"/>
    </location>
</feature>
<keyword evidence="2" id="KW-0646">Protease inhibitor</keyword>
<comment type="caution">
    <text evidence="7">The sequence shown here is derived from an EMBL/GenBank/DDBJ whole genome shotgun (WGS) entry which is preliminary data.</text>
</comment>
<dbReference type="SMART" id="SM00043">
    <property type="entry name" value="CY"/>
    <property type="match status" value="1"/>
</dbReference>
<dbReference type="GO" id="GO:0004869">
    <property type="term" value="F:cysteine-type endopeptidase inhibitor activity"/>
    <property type="evidence" value="ECO:0007669"/>
    <property type="project" value="UniProtKB-KW"/>
</dbReference>
<dbReference type="InterPro" id="IPR046350">
    <property type="entry name" value="Cystatin_sf"/>
</dbReference>
<evidence type="ECO:0000256" key="1">
    <source>
        <dbReference type="ARBA" id="ARBA00009403"/>
    </source>
</evidence>
<keyword evidence="5" id="KW-0732">Signal</keyword>
<proteinExistence type="inferred from homology"/>
<dbReference type="InterPro" id="IPR018073">
    <property type="entry name" value="Prot_inh_cystat_CS"/>
</dbReference>
<organism evidence="7 8">
    <name type="scientific">Leptotrombidium deliense</name>
    <dbReference type="NCBI Taxonomy" id="299467"/>
    <lineage>
        <taxon>Eukaryota</taxon>
        <taxon>Metazoa</taxon>
        <taxon>Ecdysozoa</taxon>
        <taxon>Arthropoda</taxon>
        <taxon>Chelicerata</taxon>
        <taxon>Arachnida</taxon>
        <taxon>Acari</taxon>
        <taxon>Acariformes</taxon>
        <taxon>Trombidiformes</taxon>
        <taxon>Prostigmata</taxon>
        <taxon>Anystina</taxon>
        <taxon>Parasitengona</taxon>
        <taxon>Trombiculoidea</taxon>
        <taxon>Trombiculidae</taxon>
        <taxon>Leptotrombidium</taxon>
    </lineage>
</organism>
<dbReference type="Proteomes" id="UP000288716">
    <property type="component" value="Unassembled WGS sequence"/>
</dbReference>
<dbReference type="GO" id="GO:0031982">
    <property type="term" value="C:vesicle"/>
    <property type="evidence" value="ECO:0007669"/>
    <property type="project" value="TreeGrafter"/>
</dbReference>
<evidence type="ECO:0000256" key="4">
    <source>
        <dbReference type="ARBA" id="ARBA00023157"/>
    </source>
</evidence>
<keyword evidence="4" id="KW-1015">Disulfide bond</keyword>
<dbReference type="PANTHER" id="PTHR46186:SF2">
    <property type="entry name" value="CYSTATIN"/>
    <property type="match status" value="1"/>
</dbReference>
<feature type="domain" description="Cystatin" evidence="6">
    <location>
        <begin position="22"/>
        <end position="131"/>
    </location>
</feature>
<keyword evidence="8" id="KW-1185">Reference proteome</keyword>
<evidence type="ECO:0000256" key="3">
    <source>
        <dbReference type="ARBA" id="ARBA00022704"/>
    </source>
</evidence>
<feature type="signal peptide" evidence="5">
    <location>
        <begin position="1"/>
        <end position="17"/>
    </location>
</feature>
<evidence type="ECO:0000259" key="6">
    <source>
        <dbReference type="SMART" id="SM00043"/>
    </source>
</evidence>
<accession>A0A443S5D3</accession>
<comment type="similarity">
    <text evidence="1">Belongs to the cystatin family.</text>
</comment>
<dbReference type="SUPFAM" id="SSF54403">
    <property type="entry name" value="Cystatin/monellin"/>
    <property type="match status" value="1"/>
</dbReference>
<dbReference type="OrthoDB" id="1908104at2759"/>
<evidence type="ECO:0000256" key="2">
    <source>
        <dbReference type="ARBA" id="ARBA00022690"/>
    </source>
</evidence>
<dbReference type="FunFam" id="3.10.450.10:FF:000004">
    <property type="entry name" value="Cystatin C"/>
    <property type="match status" value="1"/>
</dbReference>
<dbReference type="GO" id="GO:0005737">
    <property type="term" value="C:cytoplasm"/>
    <property type="evidence" value="ECO:0007669"/>
    <property type="project" value="TreeGrafter"/>
</dbReference>
<reference evidence="7 8" key="1">
    <citation type="journal article" date="2018" name="Gigascience">
        <title>Genomes of trombidid mites reveal novel predicted allergens and laterally-transferred genes associated with secondary metabolism.</title>
        <authorList>
            <person name="Dong X."/>
            <person name="Chaisiri K."/>
            <person name="Xia D."/>
            <person name="Armstrong S.D."/>
            <person name="Fang Y."/>
            <person name="Donnelly M.J."/>
            <person name="Kadowaki T."/>
            <person name="McGarry J.W."/>
            <person name="Darby A.C."/>
            <person name="Makepeace B.L."/>
        </authorList>
    </citation>
    <scope>NUCLEOTIDE SEQUENCE [LARGE SCALE GENOMIC DNA]</scope>
    <source>
        <strain evidence="7">UoL-UT</strain>
    </source>
</reference>
<gene>
    <name evidence="7" type="ORF">B4U80_13502</name>
</gene>
<keyword evidence="3" id="KW-0789">Thiol protease inhibitor</keyword>
<dbReference type="AlphaFoldDB" id="A0A443S5D3"/>
<dbReference type="PROSITE" id="PS00287">
    <property type="entry name" value="CYSTATIN"/>
    <property type="match status" value="1"/>
</dbReference>
<dbReference type="Gene3D" id="3.10.450.10">
    <property type="match status" value="1"/>
</dbReference>
<dbReference type="STRING" id="299467.A0A443S5D3"/>
<dbReference type="VEuPathDB" id="VectorBase:LDEU009299"/>
<dbReference type="Pfam" id="PF00031">
    <property type="entry name" value="Cystatin"/>
    <property type="match status" value="1"/>
</dbReference>
<dbReference type="EMBL" id="NCKV01008036">
    <property type="protein sequence ID" value="RWS22740.1"/>
    <property type="molecule type" value="Genomic_DNA"/>
</dbReference>
<protein>
    <recommendedName>
        <fullName evidence="6">Cystatin domain-containing protein</fullName>
    </recommendedName>
</protein>
<sequence>MKYILCIALLLAAVALSLQNPGLIGGWNPIQNENKKNELVKFSVVYANEVSDAYYVKNVVRVLDAQQQLVSGVNYKLTFELGTTDCKREGADLNNIDHCVPKDNGNVEVCEIVIWEKVWLNQRDVTRFNCEKQ</sequence>
<dbReference type="PANTHER" id="PTHR46186">
    <property type="entry name" value="CYSTATIN"/>
    <property type="match status" value="1"/>
</dbReference>
<name>A0A443S5D3_9ACAR</name>
<dbReference type="GO" id="GO:0005615">
    <property type="term" value="C:extracellular space"/>
    <property type="evidence" value="ECO:0007669"/>
    <property type="project" value="TreeGrafter"/>
</dbReference>
<evidence type="ECO:0000256" key="5">
    <source>
        <dbReference type="SAM" id="SignalP"/>
    </source>
</evidence>
<dbReference type="CDD" id="cd00042">
    <property type="entry name" value="CY"/>
    <property type="match status" value="1"/>
</dbReference>
<evidence type="ECO:0000313" key="8">
    <source>
        <dbReference type="Proteomes" id="UP000288716"/>
    </source>
</evidence>
<evidence type="ECO:0000313" key="7">
    <source>
        <dbReference type="EMBL" id="RWS22740.1"/>
    </source>
</evidence>
<dbReference type="InterPro" id="IPR000010">
    <property type="entry name" value="Cystatin_dom"/>
</dbReference>